<accession>A0A7W8JBE2</accession>
<dbReference type="Pfam" id="PF03572">
    <property type="entry name" value="Peptidase_S41"/>
    <property type="match status" value="1"/>
</dbReference>
<dbReference type="Gene3D" id="2.30.42.10">
    <property type="match status" value="1"/>
</dbReference>
<dbReference type="SUPFAM" id="SSF50156">
    <property type="entry name" value="PDZ domain-like"/>
    <property type="match status" value="1"/>
</dbReference>
<evidence type="ECO:0000259" key="1">
    <source>
        <dbReference type="SMART" id="SM00245"/>
    </source>
</evidence>
<dbReference type="GO" id="GO:0006508">
    <property type="term" value="P:proteolysis"/>
    <property type="evidence" value="ECO:0007669"/>
    <property type="project" value="UniProtKB-KW"/>
</dbReference>
<dbReference type="GO" id="GO:0007165">
    <property type="term" value="P:signal transduction"/>
    <property type="evidence" value="ECO:0007669"/>
    <property type="project" value="TreeGrafter"/>
</dbReference>
<evidence type="ECO:0000313" key="2">
    <source>
        <dbReference type="EMBL" id="MBB5346164.1"/>
    </source>
</evidence>
<dbReference type="GO" id="GO:0004175">
    <property type="term" value="F:endopeptidase activity"/>
    <property type="evidence" value="ECO:0007669"/>
    <property type="project" value="TreeGrafter"/>
</dbReference>
<dbReference type="AlphaFoldDB" id="A0A7W8JBE2"/>
<organism evidence="2 3">
    <name type="scientific">Tunturiibacter lichenicola</name>
    <dbReference type="NCBI Taxonomy" id="2051959"/>
    <lineage>
        <taxon>Bacteria</taxon>
        <taxon>Pseudomonadati</taxon>
        <taxon>Acidobacteriota</taxon>
        <taxon>Terriglobia</taxon>
        <taxon>Terriglobales</taxon>
        <taxon>Acidobacteriaceae</taxon>
        <taxon>Tunturiibacter</taxon>
    </lineage>
</organism>
<protein>
    <submittedName>
        <fullName evidence="2">C-terminal processing protease CtpA/Prc</fullName>
    </submittedName>
</protein>
<reference evidence="2 3" key="1">
    <citation type="submission" date="2020-08" db="EMBL/GenBank/DDBJ databases">
        <title>Genomic Encyclopedia of Type Strains, Phase IV (KMG-V): Genome sequencing to study the core and pangenomes of soil and plant-associated prokaryotes.</title>
        <authorList>
            <person name="Whitman W."/>
        </authorList>
    </citation>
    <scope>NUCLEOTIDE SEQUENCE [LARGE SCALE GENOMIC DNA]</scope>
    <source>
        <strain evidence="2 3">M8US30</strain>
    </source>
</reference>
<dbReference type="InterPro" id="IPR029045">
    <property type="entry name" value="ClpP/crotonase-like_dom_sf"/>
</dbReference>
<dbReference type="InterPro" id="IPR036034">
    <property type="entry name" value="PDZ_sf"/>
</dbReference>
<name>A0A7W8JBE2_9BACT</name>
<dbReference type="Gene3D" id="3.90.226.10">
    <property type="entry name" value="2-enoyl-CoA Hydratase, Chain A, domain 1"/>
    <property type="match status" value="1"/>
</dbReference>
<dbReference type="SUPFAM" id="SSF52096">
    <property type="entry name" value="ClpP/crotonase"/>
    <property type="match status" value="1"/>
</dbReference>
<dbReference type="Proteomes" id="UP000569092">
    <property type="component" value="Unassembled WGS sequence"/>
</dbReference>
<dbReference type="SMART" id="SM00245">
    <property type="entry name" value="TSPc"/>
    <property type="match status" value="1"/>
</dbReference>
<dbReference type="Gene3D" id="3.30.750.44">
    <property type="match status" value="1"/>
</dbReference>
<proteinExistence type="predicted"/>
<dbReference type="EMBL" id="JACHDZ010000010">
    <property type="protein sequence ID" value="MBB5346164.1"/>
    <property type="molecule type" value="Genomic_DNA"/>
</dbReference>
<evidence type="ECO:0000313" key="3">
    <source>
        <dbReference type="Proteomes" id="UP000569092"/>
    </source>
</evidence>
<keyword evidence="2" id="KW-0378">Hydrolase</keyword>
<comment type="caution">
    <text evidence="2">The sequence shown here is derived from an EMBL/GenBank/DDBJ whole genome shotgun (WGS) entry which is preliminary data.</text>
</comment>
<dbReference type="PANTHER" id="PTHR32060:SF30">
    <property type="entry name" value="CARBOXY-TERMINAL PROCESSING PROTEASE CTPA"/>
    <property type="match status" value="1"/>
</dbReference>
<keyword evidence="2" id="KW-0645">Protease</keyword>
<dbReference type="PANTHER" id="PTHR32060">
    <property type="entry name" value="TAIL-SPECIFIC PROTEASE"/>
    <property type="match status" value="1"/>
</dbReference>
<sequence>MNTPPSRESGLTGKAKHEVLERVLKALESKFYKPELLGHDWKTAVASHRAAIESAATPDAFEQAMTDLLQTLKTSHLGFFHGTARRASSRAALSATYLSDETPYGSRWIFQDVHDGGAAALAGIESGNILLRVDGKEIVPPEHPVFPMGLTSTLDIVANDGNERTVSVNVSRPKGKKLQFVEPTLVQSKNLGERLGYLKVAMFPGMIGVEVSNALSDAVAELGNIGGLIVDLRGNTGGGAGALRLMSLMTPDRVPVGYAPNKRWAKRDLATEKARFPRLGKIPTSKGALWLLGLRFLPALITKSPIVLESEGLGPKPYDGSIVLLVDRHTASAAEMVTIFAKENKLATIVGEKTAGRLLSATSVKVGHGFRLAFPTGAYYTWNGTALEGSPIEPDVAADFSWQERRNGVDGQLQKALELIAV</sequence>
<dbReference type="GO" id="GO:0008236">
    <property type="term" value="F:serine-type peptidase activity"/>
    <property type="evidence" value="ECO:0007669"/>
    <property type="project" value="InterPro"/>
</dbReference>
<gene>
    <name evidence="2" type="ORF">HDF10_004174</name>
</gene>
<feature type="domain" description="Tail specific protease" evidence="1">
    <location>
        <begin position="163"/>
        <end position="399"/>
    </location>
</feature>
<dbReference type="InterPro" id="IPR005151">
    <property type="entry name" value="Tail-specific_protease"/>
</dbReference>
<dbReference type="CDD" id="cd06567">
    <property type="entry name" value="Peptidase_S41"/>
    <property type="match status" value="1"/>
</dbReference>
<dbReference type="GO" id="GO:0030288">
    <property type="term" value="C:outer membrane-bounded periplasmic space"/>
    <property type="evidence" value="ECO:0007669"/>
    <property type="project" value="TreeGrafter"/>
</dbReference>